<evidence type="ECO:0000256" key="5">
    <source>
        <dbReference type="SAM" id="Coils"/>
    </source>
</evidence>
<proteinExistence type="predicted"/>
<gene>
    <name evidence="9" type="ORF">LLUT_LOCUS7071</name>
</gene>
<dbReference type="Proteomes" id="UP001497480">
    <property type="component" value="Unassembled WGS sequence"/>
</dbReference>
<accession>A0AAV1WAN0</accession>
<evidence type="ECO:0000256" key="2">
    <source>
        <dbReference type="ARBA" id="ARBA00022692"/>
    </source>
</evidence>
<evidence type="ECO:0000256" key="6">
    <source>
        <dbReference type="SAM" id="MobiDB-lite"/>
    </source>
</evidence>
<reference evidence="9 10" key="1">
    <citation type="submission" date="2024-03" db="EMBL/GenBank/DDBJ databases">
        <authorList>
            <person name="Martinez-Hernandez J."/>
        </authorList>
    </citation>
    <scope>NUCLEOTIDE SEQUENCE [LARGE SCALE GENOMIC DNA]</scope>
</reference>
<comment type="caution">
    <text evidence="9">The sequence shown here is derived from an EMBL/GenBank/DDBJ whole genome shotgun (WGS) entry which is preliminary data.</text>
</comment>
<evidence type="ECO:0000256" key="7">
    <source>
        <dbReference type="SAM" id="Phobius"/>
    </source>
</evidence>
<keyword evidence="5" id="KW-0175">Coiled coil</keyword>
<dbReference type="PROSITE" id="PS51775">
    <property type="entry name" value="GTD_BINDING"/>
    <property type="match status" value="1"/>
</dbReference>
<feature type="domain" description="GTD-binding" evidence="8">
    <location>
        <begin position="247"/>
        <end position="345"/>
    </location>
</feature>
<feature type="region of interest" description="Disordered" evidence="6">
    <location>
        <begin position="199"/>
        <end position="231"/>
    </location>
</feature>
<dbReference type="PANTHER" id="PTHR31422:SF44">
    <property type="entry name" value="GTD-BINDING DOMAIN-CONTAINING PROTEIN"/>
    <property type="match status" value="1"/>
</dbReference>
<feature type="transmembrane region" description="Helical" evidence="7">
    <location>
        <begin position="12"/>
        <end position="37"/>
    </location>
</feature>
<name>A0AAV1WAN0_LUPLU</name>
<dbReference type="InterPro" id="IPR007656">
    <property type="entry name" value="GTD-bd"/>
</dbReference>
<dbReference type="AlphaFoldDB" id="A0AAV1WAN0"/>
<keyword evidence="3 7" id="KW-1133">Transmembrane helix</keyword>
<dbReference type="PANTHER" id="PTHR31422">
    <property type="entry name" value="BNAANNG28530D PROTEIN"/>
    <property type="match status" value="1"/>
</dbReference>
<evidence type="ECO:0000256" key="4">
    <source>
        <dbReference type="ARBA" id="ARBA00023136"/>
    </source>
</evidence>
<keyword evidence="10" id="KW-1185">Reference proteome</keyword>
<evidence type="ECO:0000313" key="10">
    <source>
        <dbReference type="Proteomes" id="UP001497480"/>
    </source>
</evidence>
<evidence type="ECO:0000259" key="8">
    <source>
        <dbReference type="PROSITE" id="PS51775"/>
    </source>
</evidence>
<comment type="subcellular location">
    <subcellularLocation>
        <location evidence="1">Membrane</location>
    </subcellularLocation>
</comment>
<evidence type="ECO:0000256" key="1">
    <source>
        <dbReference type="ARBA" id="ARBA00004370"/>
    </source>
</evidence>
<dbReference type="EMBL" id="CAXHTB010000005">
    <property type="protein sequence ID" value="CAL0306011.1"/>
    <property type="molecule type" value="Genomic_DNA"/>
</dbReference>
<dbReference type="GO" id="GO:0080115">
    <property type="term" value="F:myosin XI tail binding"/>
    <property type="evidence" value="ECO:0007669"/>
    <property type="project" value="UniProtKB-ARBA"/>
</dbReference>
<sequence>MALQEIHSWTFGGLIGAFIDLVVAYFLLCGSAFAFFASKLFRFFGLYFPCPCKGSFGYRNSNFCVHKLLFEWPSRKICSIQVMAAKRFPSDLVRVKGRSCNACDKIMEDEPSCSSCSGQHLLSLVDKENGYDAKGKRIMNPKRRSGIRRTRRGDYGPGRLSSVVLYDNLHSDVAPISSITRVSAKEVNVLDIEDAETGDNLDEKTSHSYEFNGSMVDRPGQDKYSSSSENFTSNVQGNVQIVGNEESHIKMLENALEEEKAAYAALYLELEKERAAAATAADEAIAMILRLQEEKASAEMEMRQYQRMIEERVNYDEEEMNVLQDILIKREMENHFLEKELDAYRQLDMRGSDRSNGKATVLFDKFGQRPPISVETREDPRQTVSTTMPMVMEDEISKKLSSCMVGEEPENNTQQKDQAHYNLHRSFYDTEPDVLDVHVIDENIELREEENEKISSSSFSTVSNEPGNIYFDFGDDCPRTSKAESDTSVDGRTIQSSMLSSSSCKTLPFESGNDSSYAVHTEKLMIDREIEMLGERLRMAQLEKEKLKFSAESGEREKGRLKLPEEIANYLV</sequence>
<evidence type="ECO:0000313" key="9">
    <source>
        <dbReference type="EMBL" id="CAL0306011.1"/>
    </source>
</evidence>
<dbReference type="GO" id="GO:0016020">
    <property type="term" value="C:membrane"/>
    <property type="evidence" value="ECO:0007669"/>
    <property type="project" value="UniProtKB-SubCell"/>
</dbReference>
<keyword evidence="2 7" id="KW-0812">Transmembrane</keyword>
<evidence type="ECO:0000256" key="3">
    <source>
        <dbReference type="ARBA" id="ARBA00022989"/>
    </source>
</evidence>
<dbReference type="Pfam" id="PF04576">
    <property type="entry name" value="Zein-binding"/>
    <property type="match status" value="1"/>
</dbReference>
<keyword evidence="4 7" id="KW-0472">Membrane</keyword>
<protein>
    <recommendedName>
        <fullName evidence="8">GTD-binding domain-containing protein</fullName>
    </recommendedName>
</protein>
<organism evidence="9 10">
    <name type="scientific">Lupinus luteus</name>
    <name type="common">European yellow lupine</name>
    <dbReference type="NCBI Taxonomy" id="3873"/>
    <lineage>
        <taxon>Eukaryota</taxon>
        <taxon>Viridiplantae</taxon>
        <taxon>Streptophyta</taxon>
        <taxon>Embryophyta</taxon>
        <taxon>Tracheophyta</taxon>
        <taxon>Spermatophyta</taxon>
        <taxon>Magnoliopsida</taxon>
        <taxon>eudicotyledons</taxon>
        <taxon>Gunneridae</taxon>
        <taxon>Pentapetalae</taxon>
        <taxon>rosids</taxon>
        <taxon>fabids</taxon>
        <taxon>Fabales</taxon>
        <taxon>Fabaceae</taxon>
        <taxon>Papilionoideae</taxon>
        <taxon>50 kb inversion clade</taxon>
        <taxon>genistoids sensu lato</taxon>
        <taxon>core genistoids</taxon>
        <taxon>Genisteae</taxon>
        <taxon>Lupinus</taxon>
    </lineage>
</organism>
<feature type="coiled-coil region" evidence="5">
    <location>
        <begin position="242"/>
        <end position="311"/>
    </location>
</feature>